<dbReference type="AlphaFoldDB" id="A0AAE1A2P8"/>
<sequence>MCNELDLHLVPNQDFLPRFLLASRLQPLSSVRPAPNLAQSTLHLSPPTPAFNLPVLTNQMAEVRRGAEACQRGTNKGQNSAITLSAVGISESLV</sequence>
<name>A0AAE1A2P8_9GAST</name>
<comment type="caution">
    <text evidence="1">The sequence shown here is derived from an EMBL/GenBank/DDBJ whole genome shotgun (WGS) entry which is preliminary data.</text>
</comment>
<reference evidence="1" key="1">
    <citation type="journal article" date="2023" name="G3 (Bethesda)">
        <title>A reference genome for the long-term kleptoplast-retaining sea slug Elysia crispata morphotype clarki.</title>
        <authorList>
            <person name="Eastman K.E."/>
            <person name="Pendleton A.L."/>
            <person name="Shaikh M.A."/>
            <person name="Suttiyut T."/>
            <person name="Ogas R."/>
            <person name="Tomko P."/>
            <person name="Gavelis G."/>
            <person name="Widhalm J.R."/>
            <person name="Wisecaver J.H."/>
        </authorList>
    </citation>
    <scope>NUCLEOTIDE SEQUENCE</scope>
    <source>
        <strain evidence="1">ECLA1</strain>
    </source>
</reference>
<gene>
    <name evidence="1" type="ORF">RRG08_028421</name>
</gene>
<dbReference type="Proteomes" id="UP001283361">
    <property type="component" value="Unassembled WGS sequence"/>
</dbReference>
<organism evidence="1 2">
    <name type="scientific">Elysia crispata</name>
    <name type="common">lettuce slug</name>
    <dbReference type="NCBI Taxonomy" id="231223"/>
    <lineage>
        <taxon>Eukaryota</taxon>
        <taxon>Metazoa</taxon>
        <taxon>Spiralia</taxon>
        <taxon>Lophotrochozoa</taxon>
        <taxon>Mollusca</taxon>
        <taxon>Gastropoda</taxon>
        <taxon>Heterobranchia</taxon>
        <taxon>Euthyneura</taxon>
        <taxon>Panpulmonata</taxon>
        <taxon>Sacoglossa</taxon>
        <taxon>Placobranchoidea</taxon>
        <taxon>Plakobranchidae</taxon>
        <taxon>Elysia</taxon>
    </lineage>
</organism>
<proteinExistence type="predicted"/>
<protein>
    <submittedName>
        <fullName evidence="1">Uncharacterized protein</fullName>
    </submittedName>
</protein>
<keyword evidence="2" id="KW-1185">Reference proteome</keyword>
<accession>A0AAE1A2P8</accession>
<evidence type="ECO:0000313" key="1">
    <source>
        <dbReference type="EMBL" id="KAK3779995.1"/>
    </source>
</evidence>
<dbReference type="EMBL" id="JAWDGP010002774">
    <property type="protein sequence ID" value="KAK3779995.1"/>
    <property type="molecule type" value="Genomic_DNA"/>
</dbReference>
<evidence type="ECO:0000313" key="2">
    <source>
        <dbReference type="Proteomes" id="UP001283361"/>
    </source>
</evidence>